<feature type="compositionally biased region" description="Low complexity" evidence="1">
    <location>
        <begin position="62"/>
        <end position="81"/>
    </location>
</feature>
<accession>A0A6J3M8Q9</accession>
<name>A0A6J3M8Q9_9PEZI</name>
<keyword evidence="2" id="KW-1133">Transmembrane helix</keyword>
<reference evidence="4" key="2">
    <citation type="submission" date="2020-04" db="EMBL/GenBank/DDBJ databases">
        <authorList>
            <consortium name="NCBI Genome Project"/>
        </authorList>
    </citation>
    <scope>NUCLEOTIDE SEQUENCE</scope>
    <source>
        <strain evidence="4">CBS 342.82</strain>
    </source>
</reference>
<dbReference type="AlphaFoldDB" id="A0A6J3M8Q9"/>
<protein>
    <submittedName>
        <fullName evidence="4">Uncharacterized protein</fullName>
    </submittedName>
</protein>
<feature type="transmembrane region" description="Helical" evidence="2">
    <location>
        <begin position="99"/>
        <end position="118"/>
    </location>
</feature>
<sequence>MATCCGQYGNSPVKVADNCYTWCDVAFESIGEGAFSKCLEGIAPFNGTGTVSCQGSQRNKGTPTTSSRPNPSPTTSTTTPPDKGAAVHTTRQSLGLTKILVSALLVGGLVSSGALLGLA</sequence>
<evidence type="ECO:0000313" key="3">
    <source>
        <dbReference type="Proteomes" id="UP000504637"/>
    </source>
</evidence>
<evidence type="ECO:0000313" key="4">
    <source>
        <dbReference type="RefSeq" id="XP_033460258.1"/>
    </source>
</evidence>
<proteinExistence type="predicted"/>
<keyword evidence="3" id="KW-1185">Reference proteome</keyword>
<dbReference type="GeneID" id="54362720"/>
<feature type="compositionally biased region" description="Polar residues" evidence="1">
    <location>
        <begin position="48"/>
        <end position="61"/>
    </location>
</feature>
<keyword evidence="2" id="KW-0472">Membrane</keyword>
<evidence type="ECO:0000256" key="2">
    <source>
        <dbReference type="SAM" id="Phobius"/>
    </source>
</evidence>
<feature type="region of interest" description="Disordered" evidence="1">
    <location>
        <begin position="48"/>
        <end position="89"/>
    </location>
</feature>
<reference evidence="4" key="3">
    <citation type="submission" date="2025-08" db="UniProtKB">
        <authorList>
            <consortium name="RefSeq"/>
        </authorList>
    </citation>
    <scope>IDENTIFICATION</scope>
    <source>
        <strain evidence="4">CBS 342.82</strain>
    </source>
</reference>
<evidence type="ECO:0000256" key="1">
    <source>
        <dbReference type="SAM" id="MobiDB-lite"/>
    </source>
</evidence>
<organism evidence="4">
    <name type="scientific">Dissoconium aciculare CBS 342.82</name>
    <dbReference type="NCBI Taxonomy" id="1314786"/>
    <lineage>
        <taxon>Eukaryota</taxon>
        <taxon>Fungi</taxon>
        <taxon>Dikarya</taxon>
        <taxon>Ascomycota</taxon>
        <taxon>Pezizomycotina</taxon>
        <taxon>Dothideomycetes</taxon>
        <taxon>Dothideomycetidae</taxon>
        <taxon>Mycosphaerellales</taxon>
        <taxon>Dissoconiaceae</taxon>
        <taxon>Dissoconium</taxon>
    </lineage>
</organism>
<dbReference type="RefSeq" id="XP_033460258.1">
    <property type="nucleotide sequence ID" value="XM_033604920.1"/>
</dbReference>
<reference evidence="4" key="1">
    <citation type="submission" date="2020-01" db="EMBL/GenBank/DDBJ databases">
        <authorList>
            <consortium name="DOE Joint Genome Institute"/>
            <person name="Haridas S."/>
            <person name="Albert R."/>
            <person name="Binder M."/>
            <person name="Bloem J."/>
            <person name="Labutti K."/>
            <person name="Salamov A."/>
            <person name="Andreopoulos B."/>
            <person name="Baker S.E."/>
            <person name="Barry K."/>
            <person name="Bills G."/>
            <person name="Bluhm B.H."/>
            <person name="Cannon C."/>
            <person name="Castanera R."/>
            <person name="Culley D.E."/>
            <person name="Daum C."/>
            <person name="Ezra D."/>
            <person name="Gonzalez J.B."/>
            <person name="Henrissat B."/>
            <person name="Kuo A."/>
            <person name="Liang C."/>
            <person name="Lipzen A."/>
            <person name="Lutzoni F."/>
            <person name="Magnuson J."/>
            <person name="Mondo S."/>
            <person name="Nolan M."/>
            <person name="Ohm R."/>
            <person name="Pangilinan J."/>
            <person name="Park H.-J."/>
            <person name="Ramirez L."/>
            <person name="Alfaro M."/>
            <person name="Sun H."/>
            <person name="Tritt A."/>
            <person name="Yoshinaga Y."/>
            <person name="Zwiers L.-H."/>
            <person name="Turgeon B.G."/>
            <person name="Goodwin S.B."/>
            <person name="Spatafora J.W."/>
            <person name="Crous P.W."/>
            <person name="Grigoriev I.V."/>
        </authorList>
    </citation>
    <scope>NUCLEOTIDE SEQUENCE</scope>
    <source>
        <strain evidence="4">CBS 342.82</strain>
    </source>
</reference>
<keyword evidence="2" id="KW-0812">Transmembrane</keyword>
<gene>
    <name evidence="4" type="ORF">K489DRAFT_380619</name>
</gene>
<dbReference type="Proteomes" id="UP000504637">
    <property type="component" value="Unplaced"/>
</dbReference>